<organism evidence="1">
    <name type="scientific">Stenotrophomonas maltophilia</name>
    <name type="common">Pseudomonas maltophilia</name>
    <name type="synonym">Xanthomonas maltophilia</name>
    <dbReference type="NCBI Taxonomy" id="40324"/>
    <lineage>
        <taxon>Bacteria</taxon>
        <taxon>Pseudomonadati</taxon>
        <taxon>Pseudomonadota</taxon>
        <taxon>Gammaproteobacteria</taxon>
        <taxon>Lysobacterales</taxon>
        <taxon>Lysobacteraceae</taxon>
        <taxon>Stenotrophomonas</taxon>
        <taxon>Stenotrophomonas maltophilia group</taxon>
    </lineage>
</organism>
<sequence>GIRLGGGIIQRALHLAGCIDTWEEDIQRALHLAGCIDTWEEVYKERFISQAVLIPGRRQRALHLAGCIDTWEEEYKERFISQAVLIPGRRYNTKSASSRRLY</sequence>
<feature type="non-terminal residue" evidence="1">
    <location>
        <position position="1"/>
    </location>
</feature>
<proteinExistence type="predicted"/>
<dbReference type="EMBL" id="JX910451">
    <property type="protein sequence ID" value="AGA20354.1"/>
    <property type="molecule type" value="Genomic_DNA"/>
</dbReference>
<accession>L0CVI1</accession>
<dbReference type="AlphaFoldDB" id="L0CVI1"/>
<evidence type="ECO:0000313" key="1">
    <source>
        <dbReference type="EMBL" id="AGA20354.1"/>
    </source>
</evidence>
<reference evidence="1" key="1">
    <citation type="submission" date="2012-10" db="EMBL/GenBank/DDBJ databases">
        <title>300bp and 350bp genes responsible for trichloroethylene degradation isolated from Stenotrophomonas maltophilia PM102.</title>
        <authorList>
            <person name="Mukherjee P."/>
            <person name="Roy P."/>
        </authorList>
    </citation>
    <scope>NUCLEOTIDE SEQUENCE</scope>
    <source>
        <strain evidence="1">PM102</strain>
    </source>
</reference>
<protein>
    <submittedName>
        <fullName evidence="1">Trichloroethylene degradation protein tce350</fullName>
    </submittedName>
</protein>
<name>L0CVI1_STEMA</name>